<feature type="transmembrane region" description="Helical" evidence="2">
    <location>
        <begin position="111"/>
        <end position="138"/>
    </location>
</feature>
<dbReference type="EMBL" id="ANIZ01000263">
    <property type="protein sequence ID" value="ETI55745.1"/>
    <property type="molecule type" value="Genomic_DNA"/>
</dbReference>
<comment type="caution">
    <text evidence="3">The sequence shown here is derived from an EMBL/GenBank/DDBJ whole genome shotgun (WGS) entry which is preliminary data.</text>
</comment>
<dbReference type="AlphaFoldDB" id="V9FW66"/>
<evidence type="ECO:0000313" key="4">
    <source>
        <dbReference type="Proteomes" id="UP000018721"/>
    </source>
</evidence>
<dbReference type="Proteomes" id="UP000018721">
    <property type="component" value="Unassembled WGS sequence"/>
</dbReference>
<evidence type="ECO:0000313" key="3">
    <source>
        <dbReference type="EMBL" id="ETI55745.1"/>
    </source>
</evidence>
<keyword evidence="2" id="KW-1133">Transmembrane helix</keyword>
<feature type="transmembrane region" description="Helical" evidence="2">
    <location>
        <begin position="45"/>
        <end position="65"/>
    </location>
</feature>
<feature type="transmembrane region" description="Helical" evidence="2">
    <location>
        <begin position="471"/>
        <end position="492"/>
    </location>
</feature>
<feature type="transmembrane region" description="Helical" evidence="2">
    <location>
        <begin position="179"/>
        <end position="201"/>
    </location>
</feature>
<feature type="transmembrane region" description="Helical" evidence="2">
    <location>
        <begin position="213"/>
        <end position="232"/>
    </location>
</feature>
<dbReference type="eggNOG" id="ENOG502RA1K">
    <property type="taxonomic scope" value="Eukaryota"/>
</dbReference>
<proteinExistence type="predicted"/>
<dbReference type="OrthoDB" id="108214at2759"/>
<keyword evidence="2" id="KW-0812">Transmembrane</keyword>
<evidence type="ECO:0000256" key="1">
    <source>
        <dbReference type="SAM" id="MobiDB-lite"/>
    </source>
</evidence>
<organism evidence="3 4">
    <name type="scientific">Phytophthora nicotianae P1569</name>
    <dbReference type="NCBI Taxonomy" id="1317065"/>
    <lineage>
        <taxon>Eukaryota</taxon>
        <taxon>Sar</taxon>
        <taxon>Stramenopiles</taxon>
        <taxon>Oomycota</taxon>
        <taxon>Peronosporomycetes</taxon>
        <taxon>Peronosporales</taxon>
        <taxon>Peronosporaceae</taxon>
        <taxon>Phytophthora</taxon>
    </lineage>
</organism>
<dbReference type="PROSITE" id="PS50096">
    <property type="entry name" value="IQ"/>
    <property type="match status" value="1"/>
</dbReference>
<keyword evidence="4" id="KW-1185">Reference proteome</keyword>
<feature type="transmembrane region" description="Helical" evidence="2">
    <location>
        <begin position="81"/>
        <end position="99"/>
    </location>
</feature>
<feature type="region of interest" description="Disordered" evidence="1">
    <location>
        <begin position="363"/>
        <end position="384"/>
    </location>
</feature>
<keyword evidence="2" id="KW-0472">Membrane</keyword>
<feature type="transmembrane region" description="Helical" evidence="2">
    <location>
        <begin position="144"/>
        <end position="167"/>
    </location>
</feature>
<gene>
    <name evidence="3" type="ORF">F443_01621</name>
</gene>
<name>V9FW66_PHYNI</name>
<accession>V9FW66</accession>
<protein>
    <submittedName>
        <fullName evidence="3">Uncharacterized protein</fullName>
    </submittedName>
</protein>
<evidence type="ECO:0000256" key="2">
    <source>
        <dbReference type="SAM" id="Phobius"/>
    </source>
</evidence>
<reference evidence="3 4" key="1">
    <citation type="submission" date="2013-11" db="EMBL/GenBank/DDBJ databases">
        <title>The Genome Sequence of Phytophthora parasitica P1569.</title>
        <authorList>
            <consortium name="The Broad Institute Genomics Platform"/>
            <person name="Russ C."/>
            <person name="Tyler B."/>
            <person name="Panabieres F."/>
            <person name="Shan W."/>
            <person name="Tripathy S."/>
            <person name="Grunwald N."/>
            <person name="Machado M."/>
            <person name="Johnson C.S."/>
            <person name="Arredondo F."/>
            <person name="Hong C."/>
            <person name="Coffey M."/>
            <person name="Young S.K."/>
            <person name="Zeng Q."/>
            <person name="Gargeya S."/>
            <person name="Fitzgerald M."/>
            <person name="Abouelleil A."/>
            <person name="Alvarado L."/>
            <person name="Chapman S.B."/>
            <person name="Gainer-Dewar J."/>
            <person name="Goldberg J."/>
            <person name="Griggs A."/>
            <person name="Gujja S."/>
            <person name="Hansen M."/>
            <person name="Howarth C."/>
            <person name="Imamovic A."/>
            <person name="Ireland A."/>
            <person name="Larimer J."/>
            <person name="McCowan C."/>
            <person name="Murphy C."/>
            <person name="Pearson M."/>
            <person name="Poon T.W."/>
            <person name="Priest M."/>
            <person name="Roberts A."/>
            <person name="Saif S."/>
            <person name="Shea T."/>
            <person name="Sykes S."/>
            <person name="Wortman J."/>
            <person name="Nusbaum C."/>
            <person name="Birren B."/>
        </authorList>
    </citation>
    <scope>NUCLEOTIDE SEQUENCE [LARGE SCALE GENOMIC DNA]</scope>
    <source>
        <strain evidence="3 4">P1569</strain>
    </source>
</reference>
<feature type="transmembrane region" description="Helical" evidence="2">
    <location>
        <begin position="419"/>
        <end position="440"/>
    </location>
</feature>
<dbReference type="HOGENOM" id="CLU_014711_3_1_1"/>
<sequence length="551" mass="62477">MRQEVRVILRRVRRISAAFQAELRGHYSVERVRTLLHYSQTTSTLRAVLVSVLSPFPCLLVLTLIDCAPLAPPDDGSRANYLFWCRDFLTIALMTRVILEQFRISVPGLHIGSVQVVLMPVISSGGAVAFMIAMSSVIGFPLPFALVVGIPVWFVVLVVCFVAFFGRILRRDPVLLRELLRSIVVLICQVLLTFVYPAYLYGFISVEPENQKFYVMLLPIIKIIAKNWISYCLGNKFDLLPQIMIFNVDVFNALYVSSSMQASQSSMTVVQMVALDAVLAWVSISDIQHFMKTIYLLRRKIPAAHPLKNASFIEIAIQIIDEDPQARDRLAHRRYSLAQAVRRMSTSTVRVGGPLATDMNDGRASTRQVLPVDPPNPSEAVAASEARTPSLKLVNGQRSLDRIFSAKERQRFLQHSARVLFTTEFVILVEYTEVIVPFIYTMYTAGMFYLPNHHYYPQLQSFEDTGLTSNLGNVVTFGVIELGSLLVIGYLIQRMLRISMLHLLVFVLDRSWRMVQSNLFLWICYTIQNSLEHNGADFSFAFSWLRTSTEQ</sequence>